<accession>A0A1V6P9W3</accession>
<comment type="caution">
    <text evidence="2">The sequence shown here is derived from an EMBL/GenBank/DDBJ whole genome shotgun (WGS) entry which is preliminary data.</text>
</comment>
<dbReference type="AlphaFoldDB" id="A0A1V6P9W3"/>
<evidence type="ECO:0000313" key="3">
    <source>
        <dbReference type="Proteomes" id="UP000191522"/>
    </source>
</evidence>
<organism evidence="2 3">
    <name type="scientific">Penicillium decumbens</name>
    <dbReference type="NCBI Taxonomy" id="69771"/>
    <lineage>
        <taxon>Eukaryota</taxon>
        <taxon>Fungi</taxon>
        <taxon>Dikarya</taxon>
        <taxon>Ascomycota</taxon>
        <taxon>Pezizomycotina</taxon>
        <taxon>Eurotiomycetes</taxon>
        <taxon>Eurotiomycetidae</taxon>
        <taxon>Eurotiales</taxon>
        <taxon>Aspergillaceae</taxon>
        <taxon>Penicillium</taxon>
    </lineage>
</organism>
<keyword evidence="3" id="KW-1185">Reference proteome</keyword>
<feature type="region of interest" description="Disordered" evidence="1">
    <location>
        <begin position="1"/>
        <end position="20"/>
    </location>
</feature>
<proteinExistence type="predicted"/>
<gene>
    <name evidence="2" type="ORF">PENDEC_c013G01371</name>
</gene>
<reference evidence="3" key="1">
    <citation type="journal article" date="2017" name="Nat. Microbiol.">
        <title>Global analysis of biosynthetic gene clusters reveals vast potential of secondary metabolite production in Penicillium species.</title>
        <authorList>
            <person name="Nielsen J.C."/>
            <person name="Grijseels S."/>
            <person name="Prigent S."/>
            <person name="Ji B."/>
            <person name="Dainat J."/>
            <person name="Nielsen K.F."/>
            <person name="Frisvad J.C."/>
            <person name="Workman M."/>
            <person name="Nielsen J."/>
        </authorList>
    </citation>
    <scope>NUCLEOTIDE SEQUENCE [LARGE SCALE GENOMIC DNA]</scope>
    <source>
        <strain evidence="3">IBT 11843</strain>
    </source>
</reference>
<name>A0A1V6P9W3_PENDC</name>
<dbReference type="EMBL" id="MDYL01000013">
    <property type="protein sequence ID" value="OQD73781.1"/>
    <property type="molecule type" value="Genomic_DNA"/>
</dbReference>
<evidence type="ECO:0000313" key="2">
    <source>
        <dbReference type="EMBL" id="OQD73781.1"/>
    </source>
</evidence>
<evidence type="ECO:0000256" key="1">
    <source>
        <dbReference type="SAM" id="MobiDB-lite"/>
    </source>
</evidence>
<protein>
    <submittedName>
        <fullName evidence="2">Uncharacterized protein</fullName>
    </submittedName>
</protein>
<sequence>MNWNPAKEKQKEGDEEEKKKKETGIYLGAQFGIELATSSTYKLAGGRKRGAYCSRKLDIPSPAAGEKLQAAWALLLGAYQGSDDVVYAMAVSVQSQIRWCLMV</sequence>
<dbReference type="Proteomes" id="UP000191522">
    <property type="component" value="Unassembled WGS sequence"/>
</dbReference>